<dbReference type="PANTHER" id="PTHR23077">
    <property type="entry name" value="AAA-FAMILY ATPASE"/>
    <property type="match status" value="1"/>
</dbReference>
<dbReference type="Gene3D" id="3.40.50.300">
    <property type="entry name" value="P-loop containing nucleotide triphosphate hydrolases"/>
    <property type="match status" value="2"/>
</dbReference>
<evidence type="ECO:0000256" key="2">
    <source>
        <dbReference type="ARBA" id="ARBA00022490"/>
    </source>
</evidence>
<name>A0A9J2Q0Z0_ASCLU</name>
<dbReference type="InterPro" id="IPR050168">
    <property type="entry name" value="AAA_ATPase_domain"/>
</dbReference>
<protein>
    <submittedName>
        <fullName evidence="9">AAA+ ATPase domain-containing protein</fullName>
    </submittedName>
</protein>
<dbReference type="Gene3D" id="1.10.8.60">
    <property type="match status" value="2"/>
</dbReference>
<dbReference type="GO" id="GO:0005524">
    <property type="term" value="F:ATP binding"/>
    <property type="evidence" value="ECO:0007669"/>
    <property type="project" value="UniProtKB-KW"/>
</dbReference>
<dbReference type="SMART" id="SM00382">
    <property type="entry name" value="AAA"/>
    <property type="match status" value="2"/>
</dbReference>
<keyword evidence="5" id="KW-0067">ATP-binding</keyword>
<dbReference type="WBParaSite" id="ALUE_0001589801-mRNA-1">
    <property type="protein sequence ID" value="ALUE_0001589801-mRNA-1"/>
    <property type="gene ID" value="ALUE_0001589801"/>
</dbReference>
<evidence type="ECO:0000256" key="1">
    <source>
        <dbReference type="ARBA" id="ARBA00004496"/>
    </source>
</evidence>
<reference evidence="9" key="1">
    <citation type="submission" date="2023-03" db="UniProtKB">
        <authorList>
            <consortium name="WormBaseParasite"/>
        </authorList>
    </citation>
    <scope>IDENTIFICATION</scope>
</reference>
<dbReference type="InterPro" id="IPR041569">
    <property type="entry name" value="AAA_lid_3"/>
</dbReference>
<proteinExistence type="inferred from homology"/>
<dbReference type="Pfam" id="PF17862">
    <property type="entry name" value="AAA_lid_3"/>
    <property type="match status" value="1"/>
</dbReference>
<keyword evidence="8" id="KW-1185">Reference proteome</keyword>
<keyword evidence="4" id="KW-0547">Nucleotide-binding</keyword>
<dbReference type="InterPro" id="IPR003959">
    <property type="entry name" value="ATPase_AAA_core"/>
</dbReference>
<organism evidence="8 9">
    <name type="scientific">Ascaris lumbricoides</name>
    <name type="common">Giant roundworm</name>
    <dbReference type="NCBI Taxonomy" id="6252"/>
    <lineage>
        <taxon>Eukaryota</taxon>
        <taxon>Metazoa</taxon>
        <taxon>Ecdysozoa</taxon>
        <taxon>Nematoda</taxon>
        <taxon>Chromadorea</taxon>
        <taxon>Rhabditida</taxon>
        <taxon>Spirurina</taxon>
        <taxon>Ascaridomorpha</taxon>
        <taxon>Ascaridoidea</taxon>
        <taxon>Ascarididae</taxon>
        <taxon>Ascaris</taxon>
    </lineage>
</organism>
<dbReference type="Pfam" id="PF00004">
    <property type="entry name" value="AAA"/>
    <property type="match status" value="2"/>
</dbReference>
<dbReference type="FunFam" id="1.10.8.60:FF:000069">
    <property type="entry name" value="spermatogenesis-associated protein 5 isoform X1"/>
    <property type="match status" value="1"/>
</dbReference>
<dbReference type="InterPro" id="IPR027417">
    <property type="entry name" value="P-loop_NTPase"/>
</dbReference>
<comment type="similarity">
    <text evidence="6">Belongs to the AAA ATPase family. AFG2 subfamily.</text>
</comment>
<evidence type="ECO:0000256" key="5">
    <source>
        <dbReference type="ARBA" id="ARBA00022840"/>
    </source>
</evidence>
<dbReference type="CDD" id="cd19511">
    <property type="entry name" value="RecA-like_CDC48_r2-like"/>
    <property type="match status" value="1"/>
</dbReference>
<evidence type="ECO:0000259" key="7">
    <source>
        <dbReference type="SMART" id="SM00382"/>
    </source>
</evidence>
<evidence type="ECO:0000256" key="6">
    <source>
        <dbReference type="ARBA" id="ARBA00061477"/>
    </source>
</evidence>
<evidence type="ECO:0000256" key="4">
    <source>
        <dbReference type="ARBA" id="ARBA00022741"/>
    </source>
</evidence>
<dbReference type="GO" id="GO:0016887">
    <property type="term" value="F:ATP hydrolysis activity"/>
    <property type="evidence" value="ECO:0007669"/>
    <property type="project" value="InterPro"/>
</dbReference>
<dbReference type="AlphaFoldDB" id="A0A9J2Q0Z0"/>
<sequence length="735" mass="82719">MFRFSRTMSSAKKKKVITECDLCSCFVLSKDFQRHKDSCGSDPYESEVQLVSPLRVLIAVKHSVAKPEHFLPPNISGWEKYNVALVHSETLAQLGVLPRQPCLMFTDIASYVATLWPCDQISQMCFWHAYCTCDRLVRIVPIPEPSIVRVERICLRPLVDSYDFYSSDHFREYASAYLSNSYVNVEETLKIPFYGQLCEFRIEAPLEVKMADLNLASCDRKLPTVMHLPAKCMAVISNRANKENDVKLTFADFGGAAKAKSDLQNFLILPLKNGGNACSIIITGMSGCGKTLLLNIVREQLGNLAVTIESNSDFDEQIALLGDVNRVAILVDDYDDLKKKTDSSCTQILSRLMDSHRSLSFVLAIRQVDELELSLRRRFPIEIELTVPSLIERIEILNVFLREDGFASRDFIESIARETHGFTGSDLKCLCCLAESDAKSDSDVVKRFERARRRVRPTGIRQFVLEVPDVQWEDIGGNDELKTEIQQAVIWPQLHADAFKRFGVEPPSGILLYGPPGCSKTLIARALASQSHLNFLAVKGPELFNKWVGESERAVREMFRRARQVAPAILFFDEIDAVAVIRGERSGSGVGDRVLAQLLTELDGLEKKSGVLVLAATNRPDTLDSALLRPGRLDRSIYVPLPDEKTRLSILRLHMNRMKIDEDVDLEELVTRTHRYSGAEIVALCRQAALIAMREDITAEVVRRKHFLESLKVVVPRTDPGLLTIYEKFQKGAFA</sequence>
<dbReference type="SUPFAM" id="SSF52540">
    <property type="entry name" value="P-loop containing nucleoside triphosphate hydrolases"/>
    <property type="match status" value="2"/>
</dbReference>
<keyword evidence="3" id="KW-0677">Repeat</keyword>
<feature type="domain" description="AAA+ ATPase" evidence="7">
    <location>
        <begin position="276"/>
        <end position="389"/>
    </location>
</feature>
<dbReference type="PANTHER" id="PTHR23077:SF27">
    <property type="entry name" value="ATPASE FAMILY GENE 2 PROTEIN HOMOLOG A"/>
    <property type="match status" value="1"/>
</dbReference>
<evidence type="ECO:0000313" key="8">
    <source>
        <dbReference type="Proteomes" id="UP000036681"/>
    </source>
</evidence>
<dbReference type="GO" id="GO:0005737">
    <property type="term" value="C:cytoplasm"/>
    <property type="evidence" value="ECO:0007669"/>
    <property type="project" value="UniProtKB-SubCell"/>
</dbReference>
<dbReference type="InterPro" id="IPR003960">
    <property type="entry name" value="ATPase_AAA_CS"/>
</dbReference>
<feature type="domain" description="AAA+ ATPase" evidence="7">
    <location>
        <begin position="506"/>
        <end position="643"/>
    </location>
</feature>
<evidence type="ECO:0000313" key="9">
    <source>
        <dbReference type="WBParaSite" id="ALUE_0001589801-mRNA-1"/>
    </source>
</evidence>
<evidence type="ECO:0000256" key="3">
    <source>
        <dbReference type="ARBA" id="ARBA00022737"/>
    </source>
</evidence>
<comment type="subcellular location">
    <subcellularLocation>
        <location evidence="1">Cytoplasm</location>
    </subcellularLocation>
</comment>
<keyword evidence="2" id="KW-0963">Cytoplasm</keyword>
<accession>A0A9J2Q0Z0</accession>
<dbReference type="InterPro" id="IPR003593">
    <property type="entry name" value="AAA+_ATPase"/>
</dbReference>
<dbReference type="Proteomes" id="UP000036681">
    <property type="component" value="Unplaced"/>
</dbReference>
<dbReference type="PROSITE" id="PS00674">
    <property type="entry name" value="AAA"/>
    <property type="match status" value="1"/>
</dbReference>
<dbReference type="FunFam" id="3.40.50.300:FF:000567">
    <property type="entry name" value="ATPase, AAA family protein"/>
    <property type="match status" value="1"/>
</dbReference>